<reference evidence="2 3" key="1">
    <citation type="submission" date="2024-03" db="EMBL/GenBank/DDBJ databases">
        <title>A high-quality draft genome sequence of Diaporthe vaccinii, a causative agent of upright dieback and viscid rot disease in cranberry plants.</title>
        <authorList>
            <person name="Sarrasin M."/>
            <person name="Lang B.F."/>
            <person name="Burger G."/>
        </authorList>
    </citation>
    <scope>NUCLEOTIDE SEQUENCE [LARGE SCALE GENOMIC DNA]</scope>
    <source>
        <strain evidence="2 3">IS7</strain>
    </source>
</reference>
<proteinExistence type="predicted"/>
<name>A0ABR4EUQ7_9PEZI</name>
<accession>A0ABR4EUQ7</accession>
<organism evidence="2 3">
    <name type="scientific">Diaporthe vaccinii</name>
    <dbReference type="NCBI Taxonomy" id="105482"/>
    <lineage>
        <taxon>Eukaryota</taxon>
        <taxon>Fungi</taxon>
        <taxon>Dikarya</taxon>
        <taxon>Ascomycota</taxon>
        <taxon>Pezizomycotina</taxon>
        <taxon>Sordariomycetes</taxon>
        <taxon>Sordariomycetidae</taxon>
        <taxon>Diaporthales</taxon>
        <taxon>Diaporthaceae</taxon>
        <taxon>Diaporthe</taxon>
        <taxon>Diaporthe eres species complex</taxon>
    </lineage>
</organism>
<evidence type="ECO:0000313" key="3">
    <source>
        <dbReference type="Proteomes" id="UP001600888"/>
    </source>
</evidence>
<evidence type="ECO:0000256" key="1">
    <source>
        <dbReference type="SAM" id="MobiDB-lite"/>
    </source>
</evidence>
<feature type="region of interest" description="Disordered" evidence="1">
    <location>
        <begin position="231"/>
        <end position="251"/>
    </location>
</feature>
<comment type="caution">
    <text evidence="2">The sequence shown here is derived from an EMBL/GenBank/DDBJ whole genome shotgun (WGS) entry which is preliminary data.</text>
</comment>
<sequence>MCSKPLCEYEGSGYSCDADPYADDFSDEDYCEPEFCDLSAASSLLERRGRPPFTVDWQTTVNSSVRSFRLSLQMRGYPGSGSLHGPTRSASASNNMFRMVRDNCRLTEIEIIDRTTMAEADVSAAWDTEHNPDAQYVRDFVRTLATGILPKSSTTTVAAIDGQVLNDNWNGRVLPSGIPRAGSSQRIRTPNGYLFDRIGSQGNRLPLLLCERNMNRMKGLIFNLRMLSPNNGGGGSGDNGQSSVGERPNPMDNAQFTALLEQAGLGNLGAQNEMFENLRMAIAVFRYINHPDAQPTVQRNRRELRTATTLIAQAVGPLRNAVAIQREFDSNWYREAADRTRAWVAERILEIRLHFGELDQNGELPPNAADVRDITDTLAEQIHYIQPPPDI</sequence>
<evidence type="ECO:0000313" key="2">
    <source>
        <dbReference type="EMBL" id="KAL2286175.1"/>
    </source>
</evidence>
<dbReference type="EMBL" id="JBAWTH010000025">
    <property type="protein sequence ID" value="KAL2286175.1"/>
    <property type="molecule type" value="Genomic_DNA"/>
</dbReference>
<dbReference type="Proteomes" id="UP001600888">
    <property type="component" value="Unassembled WGS sequence"/>
</dbReference>
<gene>
    <name evidence="2" type="ORF">FJTKL_07010</name>
</gene>
<keyword evidence="3" id="KW-1185">Reference proteome</keyword>
<protein>
    <submittedName>
        <fullName evidence="2">Uncharacterized protein</fullName>
    </submittedName>
</protein>